<keyword evidence="2" id="KW-1185">Reference proteome</keyword>
<organism evidence="1 2">
    <name type="scientific">Effrenium voratum</name>
    <dbReference type="NCBI Taxonomy" id="2562239"/>
    <lineage>
        <taxon>Eukaryota</taxon>
        <taxon>Sar</taxon>
        <taxon>Alveolata</taxon>
        <taxon>Dinophyceae</taxon>
        <taxon>Suessiales</taxon>
        <taxon>Symbiodiniaceae</taxon>
        <taxon>Effrenium</taxon>
    </lineage>
</organism>
<accession>A0AA36N0S8</accession>
<evidence type="ECO:0000313" key="1">
    <source>
        <dbReference type="EMBL" id="CAJ1387882.1"/>
    </source>
</evidence>
<dbReference type="Proteomes" id="UP001178507">
    <property type="component" value="Unassembled WGS sequence"/>
</dbReference>
<protein>
    <submittedName>
        <fullName evidence="1">Uncharacterized protein</fullName>
    </submittedName>
</protein>
<comment type="caution">
    <text evidence="1">The sequence shown here is derived from an EMBL/GenBank/DDBJ whole genome shotgun (WGS) entry which is preliminary data.</text>
</comment>
<reference evidence="1" key="1">
    <citation type="submission" date="2023-08" db="EMBL/GenBank/DDBJ databases">
        <authorList>
            <person name="Chen Y."/>
            <person name="Shah S."/>
            <person name="Dougan E. K."/>
            <person name="Thang M."/>
            <person name="Chan C."/>
        </authorList>
    </citation>
    <scope>NUCLEOTIDE SEQUENCE</scope>
</reference>
<dbReference type="EMBL" id="CAUJNA010001593">
    <property type="protein sequence ID" value="CAJ1387882.1"/>
    <property type="molecule type" value="Genomic_DNA"/>
</dbReference>
<evidence type="ECO:0000313" key="2">
    <source>
        <dbReference type="Proteomes" id="UP001178507"/>
    </source>
</evidence>
<proteinExistence type="predicted"/>
<gene>
    <name evidence="1" type="ORF">EVOR1521_LOCUS13861</name>
</gene>
<feature type="non-terminal residue" evidence="1">
    <location>
        <position position="111"/>
    </location>
</feature>
<dbReference type="AlphaFoldDB" id="A0AA36N0S8"/>
<name>A0AA36N0S8_9DINO</name>
<sequence length="111" mass="12641">LCSVFLTVVAAARMALEVAKENRTQMHPTEWAVWQYHLDNCPEIQDEHMPRHFEVNEDDPAARDFFVALNHVVFSKVLADACDCLLLEIQKWVGELEAEKKDVEDDSTGAV</sequence>